<sequence>MDSRCGKMRMNVEGDRLSNLPDELIHKILSFRPIRDAIGTSVLSSRWRFIWTSMPYLNLSSEDFYTLPKFSKFVTHVLSRRNNLTEVYSLKLTFRGKASQVFVKRILNYAFSHNVQQLNMVWMDVNSNMTFPLSLFSSKSLNSLTMQIVKRNHLMETCLTSISELPTLTTLDLHSVTLCDDEDDKCSGIFSKCANLKNLTLRDFATESDGLSIFHPRFANLTLENDNFVKVVNVIAPQLENLTIRYCRAEHVISSPHLASFLY</sequence>
<dbReference type="PROSITE" id="PS50181">
    <property type="entry name" value="FBOX"/>
    <property type="match status" value="1"/>
</dbReference>
<gene>
    <name evidence="2" type="ORF">HanXRQr2_Chr17g0785371</name>
</gene>
<reference evidence="2" key="2">
    <citation type="submission" date="2020-06" db="EMBL/GenBank/DDBJ databases">
        <title>Helianthus annuus Genome sequencing and assembly Release 2.</title>
        <authorList>
            <person name="Gouzy J."/>
            <person name="Langlade N."/>
            <person name="Munos S."/>
        </authorList>
    </citation>
    <scope>NUCLEOTIDE SEQUENCE</scope>
    <source>
        <tissue evidence="2">Leaves</tissue>
    </source>
</reference>
<dbReference type="OrthoDB" id="612216at2759"/>
<dbReference type="InterPro" id="IPR036047">
    <property type="entry name" value="F-box-like_dom_sf"/>
</dbReference>
<name>A0A9K3GSL7_HELAN</name>
<comment type="caution">
    <text evidence="2">The sequence shown here is derived from an EMBL/GenBank/DDBJ whole genome shotgun (WGS) entry which is preliminary data.</text>
</comment>
<dbReference type="InterPro" id="IPR001810">
    <property type="entry name" value="F-box_dom"/>
</dbReference>
<dbReference type="Gene3D" id="3.80.10.10">
    <property type="entry name" value="Ribonuclease Inhibitor"/>
    <property type="match status" value="1"/>
</dbReference>
<dbReference type="InterPro" id="IPR053197">
    <property type="entry name" value="F-box_SCFL_complex_component"/>
</dbReference>
<feature type="domain" description="F-box" evidence="1">
    <location>
        <begin position="14"/>
        <end position="67"/>
    </location>
</feature>
<protein>
    <submittedName>
        <fullName evidence="2">F-box domain, leucine-rich repeat domain superfamily, F-box-like domain superfamily</fullName>
    </submittedName>
</protein>
<dbReference type="Gene3D" id="1.20.1280.50">
    <property type="match status" value="1"/>
</dbReference>
<dbReference type="Proteomes" id="UP000215914">
    <property type="component" value="Unassembled WGS sequence"/>
</dbReference>
<dbReference type="InterPro" id="IPR032675">
    <property type="entry name" value="LRR_dom_sf"/>
</dbReference>
<reference evidence="2" key="1">
    <citation type="journal article" date="2017" name="Nature">
        <title>The sunflower genome provides insights into oil metabolism, flowering and Asterid evolution.</title>
        <authorList>
            <person name="Badouin H."/>
            <person name="Gouzy J."/>
            <person name="Grassa C.J."/>
            <person name="Murat F."/>
            <person name="Staton S.E."/>
            <person name="Cottret L."/>
            <person name="Lelandais-Briere C."/>
            <person name="Owens G.L."/>
            <person name="Carrere S."/>
            <person name="Mayjonade B."/>
            <person name="Legrand L."/>
            <person name="Gill N."/>
            <person name="Kane N.C."/>
            <person name="Bowers J.E."/>
            <person name="Hubner S."/>
            <person name="Bellec A."/>
            <person name="Berard A."/>
            <person name="Berges H."/>
            <person name="Blanchet N."/>
            <person name="Boniface M.C."/>
            <person name="Brunel D."/>
            <person name="Catrice O."/>
            <person name="Chaidir N."/>
            <person name="Claudel C."/>
            <person name="Donnadieu C."/>
            <person name="Faraut T."/>
            <person name="Fievet G."/>
            <person name="Helmstetter N."/>
            <person name="King M."/>
            <person name="Knapp S.J."/>
            <person name="Lai Z."/>
            <person name="Le Paslier M.C."/>
            <person name="Lippi Y."/>
            <person name="Lorenzon L."/>
            <person name="Mandel J.R."/>
            <person name="Marage G."/>
            <person name="Marchand G."/>
            <person name="Marquand E."/>
            <person name="Bret-Mestries E."/>
            <person name="Morien E."/>
            <person name="Nambeesan S."/>
            <person name="Nguyen T."/>
            <person name="Pegot-Espagnet P."/>
            <person name="Pouilly N."/>
            <person name="Raftis F."/>
            <person name="Sallet E."/>
            <person name="Schiex T."/>
            <person name="Thomas J."/>
            <person name="Vandecasteele C."/>
            <person name="Vares D."/>
            <person name="Vear F."/>
            <person name="Vautrin S."/>
            <person name="Crespi M."/>
            <person name="Mangin B."/>
            <person name="Burke J.M."/>
            <person name="Salse J."/>
            <person name="Munos S."/>
            <person name="Vincourt P."/>
            <person name="Rieseberg L.H."/>
            <person name="Langlade N.B."/>
        </authorList>
    </citation>
    <scope>NUCLEOTIDE SEQUENCE</scope>
    <source>
        <tissue evidence="2">Leaves</tissue>
    </source>
</reference>
<accession>A0A9K3GSL7</accession>
<dbReference type="CDD" id="cd22160">
    <property type="entry name" value="F-box_AtFBL13-like"/>
    <property type="match status" value="1"/>
</dbReference>
<evidence type="ECO:0000259" key="1">
    <source>
        <dbReference type="PROSITE" id="PS50181"/>
    </source>
</evidence>
<dbReference type="InterPro" id="IPR055411">
    <property type="entry name" value="LRR_FXL15/At3g58940/PEG3-like"/>
</dbReference>
<keyword evidence="3" id="KW-1185">Reference proteome</keyword>
<dbReference type="PANTHER" id="PTHR34223:SF101">
    <property type="entry name" value="F-BOX DOMAIN-CONTAINING PROTEIN"/>
    <property type="match status" value="1"/>
</dbReference>
<evidence type="ECO:0000313" key="2">
    <source>
        <dbReference type="EMBL" id="KAF5753910.1"/>
    </source>
</evidence>
<organism evidence="2 3">
    <name type="scientific">Helianthus annuus</name>
    <name type="common">Common sunflower</name>
    <dbReference type="NCBI Taxonomy" id="4232"/>
    <lineage>
        <taxon>Eukaryota</taxon>
        <taxon>Viridiplantae</taxon>
        <taxon>Streptophyta</taxon>
        <taxon>Embryophyta</taxon>
        <taxon>Tracheophyta</taxon>
        <taxon>Spermatophyta</taxon>
        <taxon>Magnoliopsida</taxon>
        <taxon>eudicotyledons</taxon>
        <taxon>Gunneridae</taxon>
        <taxon>Pentapetalae</taxon>
        <taxon>asterids</taxon>
        <taxon>campanulids</taxon>
        <taxon>Asterales</taxon>
        <taxon>Asteraceae</taxon>
        <taxon>Asteroideae</taxon>
        <taxon>Heliantheae alliance</taxon>
        <taxon>Heliantheae</taxon>
        <taxon>Helianthus</taxon>
    </lineage>
</organism>
<dbReference type="EMBL" id="MNCJ02000332">
    <property type="protein sequence ID" value="KAF5753910.1"/>
    <property type="molecule type" value="Genomic_DNA"/>
</dbReference>
<dbReference type="PANTHER" id="PTHR34223">
    <property type="entry name" value="OS11G0201299 PROTEIN"/>
    <property type="match status" value="1"/>
</dbReference>
<dbReference type="Pfam" id="PF00646">
    <property type="entry name" value="F-box"/>
    <property type="match status" value="1"/>
</dbReference>
<dbReference type="Gramene" id="mRNA:HanXRQr2_Chr17g0785371">
    <property type="protein sequence ID" value="CDS:HanXRQr2_Chr17g0785371.1"/>
    <property type="gene ID" value="HanXRQr2_Chr17g0785371"/>
</dbReference>
<dbReference type="SUPFAM" id="SSF52047">
    <property type="entry name" value="RNI-like"/>
    <property type="match status" value="1"/>
</dbReference>
<proteinExistence type="predicted"/>
<dbReference type="SUPFAM" id="SSF81383">
    <property type="entry name" value="F-box domain"/>
    <property type="match status" value="1"/>
</dbReference>
<evidence type="ECO:0000313" key="3">
    <source>
        <dbReference type="Proteomes" id="UP000215914"/>
    </source>
</evidence>
<dbReference type="Pfam" id="PF24758">
    <property type="entry name" value="LRR_At5g56370"/>
    <property type="match status" value="1"/>
</dbReference>
<dbReference type="AlphaFoldDB" id="A0A9K3GSL7"/>
<dbReference type="InterPro" id="IPR053781">
    <property type="entry name" value="F-box_AtFBL13-like"/>
</dbReference>